<name>A0A1H2PSW4_9BURK</name>
<dbReference type="AlphaFoldDB" id="A0A1H2PSW4"/>
<dbReference type="STRING" id="1770053.SAMN05216551_10972"/>
<feature type="transmembrane region" description="Helical" evidence="1">
    <location>
        <begin position="85"/>
        <end position="108"/>
    </location>
</feature>
<dbReference type="Pfam" id="PF09490">
    <property type="entry name" value="CbtA"/>
    <property type="match status" value="1"/>
</dbReference>
<keyword evidence="1" id="KW-0472">Membrane</keyword>
<feature type="transmembrane region" description="Helical" evidence="1">
    <location>
        <begin position="230"/>
        <end position="251"/>
    </location>
</feature>
<dbReference type="EMBL" id="FNLO01000009">
    <property type="protein sequence ID" value="SDV49711.1"/>
    <property type="molecule type" value="Genomic_DNA"/>
</dbReference>
<proteinExistence type="predicted"/>
<feature type="transmembrane region" description="Helical" evidence="1">
    <location>
        <begin position="159"/>
        <end position="178"/>
    </location>
</feature>
<feature type="transmembrane region" description="Helical" evidence="1">
    <location>
        <begin position="120"/>
        <end position="139"/>
    </location>
</feature>
<dbReference type="Proteomes" id="UP000243719">
    <property type="component" value="Unassembled WGS sequence"/>
</dbReference>
<sequence>MVGKLLVRGMLAGLLAGFVAFGFARIVGEPRVDRAIAFESLHEHGEAAASDAPGLVHDHGHAHAGAAQADGDDDAVVSRSTQRGLGLLTGVAVYGTAMGGLFALVFAFAHGRLGPLRPRALALTLALLAYLVLIVVPAVKYPANPPAVGSGDTIGTRTALFFVMIAASIVCAAIGFAVRRRALAALGNWNGSTLGAVVFVVLVTAVQLALPTIDEVPAGFPGSLLWQFRVSALGLQLILWTVLGLVFGWLVERDARLPASSGAALRA</sequence>
<evidence type="ECO:0000313" key="2">
    <source>
        <dbReference type="EMBL" id="SDV49711.1"/>
    </source>
</evidence>
<keyword evidence="1" id="KW-0812">Transmembrane</keyword>
<evidence type="ECO:0000256" key="1">
    <source>
        <dbReference type="SAM" id="Phobius"/>
    </source>
</evidence>
<accession>A0A1H2PSW4</accession>
<dbReference type="OrthoDB" id="6851830at2"/>
<gene>
    <name evidence="2" type="ORF">SAMN05216551_10972</name>
</gene>
<keyword evidence="3" id="KW-1185">Reference proteome</keyword>
<protein>
    <submittedName>
        <fullName evidence="2">Uncharacterized membrane protein, predicted cobalt tansporter CbtA</fullName>
    </submittedName>
</protein>
<feature type="transmembrane region" description="Helical" evidence="1">
    <location>
        <begin position="190"/>
        <end position="210"/>
    </location>
</feature>
<evidence type="ECO:0000313" key="3">
    <source>
        <dbReference type="Proteomes" id="UP000243719"/>
    </source>
</evidence>
<organism evidence="2 3">
    <name type="scientific">Chitinasiproducens palmae</name>
    <dbReference type="NCBI Taxonomy" id="1770053"/>
    <lineage>
        <taxon>Bacteria</taxon>
        <taxon>Pseudomonadati</taxon>
        <taxon>Pseudomonadota</taxon>
        <taxon>Betaproteobacteria</taxon>
        <taxon>Burkholderiales</taxon>
        <taxon>Burkholderiaceae</taxon>
        <taxon>Chitinasiproducens</taxon>
    </lineage>
</organism>
<reference evidence="3" key="1">
    <citation type="submission" date="2016-09" db="EMBL/GenBank/DDBJ databases">
        <authorList>
            <person name="Varghese N."/>
            <person name="Submissions S."/>
        </authorList>
    </citation>
    <scope>NUCLEOTIDE SEQUENCE [LARGE SCALE GENOMIC DNA]</scope>
    <source>
        <strain evidence="3">JS23</strain>
    </source>
</reference>
<dbReference type="RefSeq" id="WP_091910537.1">
    <property type="nucleotide sequence ID" value="NZ_FNLO01000009.1"/>
</dbReference>
<keyword evidence="1" id="KW-1133">Transmembrane helix</keyword>
<dbReference type="InterPro" id="IPR012666">
    <property type="entry name" value="CbtA_put"/>
</dbReference>